<keyword evidence="5" id="KW-1185">Reference proteome</keyword>
<dbReference type="EMBL" id="BAABRU010000008">
    <property type="protein sequence ID" value="GAA5528690.1"/>
    <property type="molecule type" value="Genomic_DNA"/>
</dbReference>
<evidence type="ECO:0000256" key="2">
    <source>
        <dbReference type="SAM" id="SignalP"/>
    </source>
</evidence>
<keyword evidence="2" id="KW-0732">Signal</keyword>
<dbReference type="Proteomes" id="UP001428290">
    <property type="component" value="Unassembled WGS sequence"/>
</dbReference>
<dbReference type="Pfam" id="PF03146">
    <property type="entry name" value="NtA"/>
    <property type="match status" value="1"/>
</dbReference>
<feature type="signal peptide" evidence="2">
    <location>
        <begin position="1"/>
        <end position="29"/>
    </location>
</feature>
<gene>
    <name evidence="4" type="ORF">Hgul01_02492</name>
</gene>
<evidence type="ECO:0000256" key="1">
    <source>
        <dbReference type="SAM" id="Phobius"/>
    </source>
</evidence>
<keyword evidence="1" id="KW-1133">Transmembrane helix</keyword>
<protein>
    <recommendedName>
        <fullName evidence="3">NtA domain-containing protein</fullName>
    </recommendedName>
</protein>
<dbReference type="InterPro" id="IPR008993">
    <property type="entry name" value="TIMP-like_OB-fold"/>
</dbReference>
<dbReference type="InterPro" id="IPR004850">
    <property type="entry name" value="NtA_dom"/>
</dbReference>
<feature type="transmembrane region" description="Helical" evidence="1">
    <location>
        <begin position="202"/>
        <end position="221"/>
    </location>
</feature>
<organism evidence="4 5">
    <name type="scientific">Herpetosiphon gulosus</name>
    <dbReference type="NCBI Taxonomy" id="1973496"/>
    <lineage>
        <taxon>Bacteria</taxon>
        <taxon>Bacillati</taxon>
        <taxon>Chloroflexota</taxon>
        <taxon>Chloroflexia</taxon>
        <taxon>Herpetosiphonales</taxon>
        <taxon>Herpetosiphonaceae</taxon>
        <taxon>Herpetosiphon</taxon>
    </lineage>
</organism>
<dbReference type="RefSeq" id="WP_345722309.1">
    <property type="nucleotide sequence ID" value="NZ_BAABRU010000008.1"/>
</dbReference>
<keyword evidence="1" id="KW-0812">Transmembrane</keyword>
<evidence type="ECO:0000313" key="4">
    <source>
        <dbReference type="EMBL" id="GAA5528690.1"/>
    </source>
</evidence>
<dbReference type="PROSITE" id="PS51121">
    <property type="entry name" value="NTA"/>
    <property type="match status" value="1"/>
</dbReference>
<proteinExistence type="predicted"/>
<comment type="caution">
    <text evidence="4">The sequence shown here is derived from an EMBL/GenBank/DDBJ whole genome shotgun (WGS) entry which is preliminary data.</text>
</comment>
<feature type="domain" description="NtA" evidence="3">
    <location>
        <begin position="30"/>
        <end position="159"/>
    </location>
</feature>
<dbReference type="SUPFAM" id="SSF50242">
    <property type="entry name" value="TIMP-like"/>
    <property type="match status" value="1"/>
</dbReference>
<name>A0ABP9WZV3_9CHLR</name>
<reference evidence="4 5" key="1">
    <citation type="submission" date="2024-02" db="EMBL/GenBank/DDBJ databases">
        <title>Herpetosiphon gulosus NBRC 112829.</title>
        <authorList>
            <person name="Ichikawa N."/>
            <person name="Katano-Makiyama Y."/>
            <person name="Hidaka K."/>
        </authorList>
    </citation>
    <scope>NUCLEOTIDE SEQUENCE [LARGE SCALE GENOMIC DNA]</scope>
    <source>
        <strain evidence="4 5">NBRC 112829</strain>
    </source>
</reference>
<evidence type="ECO:0000259" key="3">
    <source>
        <dbReference type="PROSITE" id="PS51121"/>
    </source>
</evidence>
<dbReference type="PROSITE" id="PS51257">
    <property type="entry name" value="PROKAR_LIPOPROTEIN"/>
    <property type="match status" value="1"/>
</dbReference>
<keyword evidence="1" id="KW-0472">Membrane</keyword>
<sequence>MRTIQWTSTRRWCMVLGVVLAFWPSFALACTQPVGGHPHYTPTEHTNAAAIVLEGTVVGGQPNNSPYIQMATVEVTQYFKGVAAGVGSPFVYIDGFGSGAACLSQVSIGDHLIFYVRIGPKGQWQAHYMSAGDAIAQVTPEIVAKIIAAVGSPPVIPLPSTPGPLDPTSIPITTPVDPSTVVAPTPQLPRELPATSQASLPLIWWVLLGLTCLAGGIWLQWQYLKSRV</sequence>
<evidence type="ECO:0000313" key="5">
    <source>
        <dbReference type="Proteomes" id="UP001428290"/>
    </source>
</evidence>
<feature type="chain" id="PRO_5046657364" description="NtA domain-containing protein" evidence="2">
    <location>
        <begin position="30"/>
        <end position="228"/>
    </location>
</feature>
<accession>A0ABP9WZV3</accession>
<dbReference type="Gene3D" id="2.40.50.120">
    <property type="match status" value="1"/>
</dbReference>